<dbReference type="PANTHER" id="PTHR37813:SF1">
    <property type="entry name" value="FELS-2 PROPHAGE PROTEIN"/>
    <property type="match status" value="1"/>
</dbReference>
<dbReference type="PANTHER" id="PTHR37813">
    <property type="entry name" value="FELS-2 PROPHAGE PROTEIN"/>
    <property type="match status" value="1"/>
</dbReference>
<dbReference type="Proteomes" id="UP000664931">
    <property type="component" value="Segment"/>
</dbReference>
<sequence>MDNALKLRVMFDMIDNFTKPLKNVLNSNKGLAQALKQTRGELAELGKQQKAVASFREMRTGLAGTAEKLGEARTRVNGLATALRAADQPSRQMIADFEKAKQSAARLSIEHEKQSARVRELRAQLASTGIDTRQLAEHERTLRSNIAQTTAAMQTQTRQLEAMAEREKKLGAARGKMQALQGVAGGMAIGGYAARSTGAHALGDLREALDETKKIQNERARITALGLGDQATKDAEKYVRSMKMMGVSTSDNMTLMRDALSIFADEHHAQMVMPTLAKMKFANEAMFGAEDAHANEEKFMNMLKVIELRGGTKDEATFRNEANMVQKVLSATGGRVGGDEWRNFIQTGGVAAKQMRQDAFYYQMEPLIQEMGGHQVGTGLMSAYSNVYQGKTTVRAAQEMMKLGLLDKKNVEYNKIGMIKRIKPGALLGGDLFKASPLEWLEKVLLPQMAKKGVTDPDKVKDMISTIFTNRTAANLFSTMYMQSQQIHKNEKLNKGAYGIDEMHDLASKQTPGKELDARAKLRDLLNEIGERIAPMYNAALDKTRELADRLLTTIQAHPQATKVVVALAGGFAALLAVLGTFTIVLAGVLGPLAVVRFSMATLGIQGGILSRALGIGAAAWRMFGTAAMGAGRLLLTTPIGLYAAAFAAAALLIYRYWGPIKAFVGGALTAIGDALAPIGVALRGALQPVGRALAAAKPLWNGLGGALSTVAGWLGKLFAPARASADGLSAAAAAGRGFGAVLGTVLRVALVPLTWLGRALGGLAGLFVEAMGDARAALNGGLAALGTLILNWSPLGMFYRALAGVLSLFGVELPAKFSEFGGHLIDGLVGGISSGLGKVKDAISNMANSTVGWFKEKLGIHSPSRVFAQLGGFVGEGAALGMQGEQQRIAKAALGLATVAVASFGTPALAKPMPPLVQATVPIDRRAPLAAPSAASSPAAPASPIVINIYRRLGRTRTRSRAPSKPRSIAASARSSPASARACRTDATGVTHAHVPRPIRFQPDERAVPRIAAAAHVEASDELAHRRARRPPVRRRRR</sequence>
<keyword evidence="2" id="KW-1133">Transmembrane helix</keyword>
<dbReference type="EMBL" id="MW072790">
    <property type="protein sequence ID" value="QPI18566.1"/>
    <property type="molecule type" value="Genomic_DNA"/>
</dbReference>
<name>A0A876CEZ8_9CAUD</name>
<feature type="region of interest" description="Disordered" evidence="1">
    <location>
        <begin position="957"/>
        <end position="983"/>
    </location>
</feature>
<feature type="compositionally biased region" description="Basic residues" evidence="1">
    <location>
        <begin position="1027"/>
        <end position="1039"/>
    </location>
</feature>
<reference evidence="3" key="1">
    <citation type="journal article" date="2021" name="Appl. Environ. Microbiol.">
        <title>Development of a Bacteriophage Tail Fiber-based Latex Agglutination Assay for Rapid Clinical Screening of Burkholderia pseudomallei.</title>
        <authorList>
            <person name="Muangsombut V."/>
            <person name="Janesomboon S."/>
            <person name="Withatanung P."/>
            <person name="Dunne M."/>
            <person name="Korbsrisate S."/>
        </authorList>
    </citation>
    <scope>NUCLEOTIDE SEQUENCE</scope>
</reference>
<feature type="region of interest" description="Disordered" evidence="1">
    <location>
        <begin position="1017"/>
        <end position="1039"/>
    </location>
</feature>
<feature type="transmembrane region" description="Helical" evidence="2">
    <location>
        <begin position="634"/>
        <end position="658"/>
    </location>
</feature>
<keyword evidence="2" id="KW-0472">Membrane</keyword>
<evidence type="ECO:0000256" key="1">
    <source>
        <dbReference type="SAM" id="MobiDB-lite"/>
    </source>
</evidence>
<feature type="transmembrane region" description="Helical" evidence="2">
    <location>
        <begin position="777"/>
        <end position="793"/>
    </location>
</feature>
<feature type="compositionally biased region" description="Low complexity" evidence="1">
    <location>
        <begin position="966"/>
        <end position="983"/>
    </location>
</feature>
<evidence type="ECO:0000256" key="2">
    <source>
        <dbReference type="SAM" id="Phobius"/>
    </source>
</evidence>
<feature type="transmembrane region" description="Helical" evidence="2">
    <location>
        <begin position="564"/>
        <end position="591"/>
    </location>
</feature>
<evidence type="ECO:0000313" key="4">
    <source>
        <dbReference type="Proteomes" id="UP000664931"/>
    </source>
</evidence>
<keyword evidence="2" id="KW-0812">Transmembrane</keyword>
<organism evidence="3 4">
    <name type="scientific">Burkholderia phage phiE094</name>
    <dbReference type="NCBI Taxonomy" id="2781364"/>
    <lineage>
        <taxon>Viruses</taxon>
        <taxon>Duplodnaviria</taxon>
        <taxon>Heunggongvirae</taxon>
        <taxon>Uroviricota</taxon>
        <taxon>Caudoviricetes</taxon>
        <taxon>Peduoviridae</taxon>
        <taxon>Tigrvirus</taxon>
        <taxon>Tigrvirus phiE094</taxon>
    </lineage>
</organism>
<protein>
    <submittedName>
        <fullName evidence="3">Tail length tape-measure protein</fullName>
    </submittedName>
</protein>
<proteinExistence type="predicted"/>
<keyword evidence="4" id="KW-1185">Reference proteome</keyword>
<feature type="transmembrane region" description="Helical" evidence="2">
    <location>
        <begin position="664"/>
        <end position="687"/>
    </location>
</feature>
<accession>A0A876CEZ8</accession>
<evidence type="ECO:0000313" key="3">
    <source>
        <dbReference type="EMBL" id="QPI18566.1"/>
    </source>
</evidence>
<gene>
    <name evidence="3" type="ORF">BTHphiE094_029</name>
</gene>
<feature type="transmembrane region" description="Helical" evidence="2">
    <location>
        <begin position="603"/>
        <end position="622"/>
    </location>
</feature>